<comment type="caution">
    <text evidence="1">The sequence shown here is derived from an EMBL/GenBank/DDBJ whole genome shotgun (WGS) entry which is preliminary data.</text>
</comment>
<name>A0AAW9CYP9_BURTH</name>
<protein>
    <submittedName>
        <fullName evidence="1">Uncharacterized protein</fullName>
    </submittedName>
</protein>
<reference evidence="1" key="1">
    <citation type="submission" date="2018-08" db="EMBL/GenBank/DDBJ databases">
        <title>Identification of Burkholderia cepacia strains that express a Burkholderia pseudomallei-like capsular polysaccharide.</title>
        <authorList>
            <person name="Burtnick M.N."/>
            <person name="Vongsouvath M."/>
            <person name="Newton P."/>
            <person name="Wuthiekanun V."/>
            <person name="Limmathurotsakul D."/>
            <person name="Brett P.J."/>
            <person name="Chantratita N."/>
            <person name="Dance D.A."/>
        </authorList>
    </citation>
    <scope>NUCLEOTIDE SEQUENCE</scope>
    <source>
        <strain evidence="1">SBXCC001</strain>
    </source>
</reference>
<dbReference type="AlphaFoldDB" id="A0AAW9CYP9"/>
<organism evidence="1 2">
    <name type="scientific">Burkholderia thailandensis</name>
    <dbReference type="NCBI Taxonomy" id="57975"/>
    <lineage>
        <taxon>Bacteria</taxon>
        <taxon>Pseudomonadati</taxon>
        <taxon>Pseudomonadota</taxon>
        <taxon>Betaproteobacteria</taxon>
        <taxon>Burkholderiales</taxon>
        <taxon>Burkholderiaceae</taxon>
        <taxon>Burkholderia</taxon>
        <taxon>pseudomallei group</taxon>
    </lineage>
</organism>
<dbReference type="EMBL" id="QXCT01000002">
    <property type="protein sequence ID" value="MDW9254791.1"/>
    <property type="molecule type" value="Genomic_DNA"/>
</dbReference>
<proteinExistence type="predicted"/>
<dbReference type="Proteomes" id="UP001272137">
    <property type="component" value="Unassembled WGS sequence"/>
</dbReference>
<gene>
    <name evidence="1" type="ORF">C7S16_0528</name>
</gene>
<sequence>MSGGDGAVRFGLRAFRRHAPPFDFVPPRLSFAFPPGLRTNP</sequence>
<evidence type="ECO:0000313" key="2">
    <source>
        <dbReference type="Proteomes" id="UP001272137"/>
    </source>
</evidence>
<evidence type="ECO:0000313" key="1">
    <source>
        <dbReference type="EMBL" id="MDW9254791.1"/>
    </source>
</evidence>
<dbReference type="KEGG" id="btha:DR62_06655"/>
<accession>A0AAW9CYP9</accession>